<feature type="compositionally biased region" description="Low complexity" evidence="1">
    <location>
        <begin position="1"/>
        <end position="15"/>
    </location>
</feature>
<dbReference type="EMBL" id="LCFB01000010">
    <property type="protein sequence ID" value="KKS85151.1"/>
    <property type="molecule type" value="Genomic_DNA"/>
</dbReference>
<organism evidence="3 4">
    <name type="scientific">Candidatus Gottesmanbacteria bacterium GW2011_GWA1_43_11</name>
    <dbReference type="NCBI Taxonomy" id="1618436"/>
    <lineage>
        <taxon>Bacteria</taxon>
        <taxon>Candidatus Gottesmaniibacteriota</taxon>
    </lineage>
</organism>
<evidence type="ECO:0000256" key="1">
    <source>
        <dbReference type="SAM" id="MobiDB-lite"/>
    </source>
</evidence>
<feature type="region of interest" description="Disordered" evidence="1">
    <location>
        <begin position="1"/>
        <end position="24"/>
    </location>
</feature>
<comment type="caution">
    <text evidence="3">The sequence shown here is derived from an EMBL/GenBank/DDBJ whole genome shotgun (WGS) entry which is preliminary data.</text>
</comment>
<reference evidence="3 4" key="1">
    <citation type="journal article" date="2015" name="Nature">
        <title>rRNA introns, odd ribosomes, and small enigmatic genomes across a large radiation of phyla.</title>
        <authorList>
            <person name="Brown C.T."/>
            <person name="Hug L.A."/>
            <person name="Thomas B.C."/>
            <person name="Sharon I."/>
            <person name="Castelle C.J."/>
            <person name="Singh A."/>
            <person name="Wilkins M.J."/>
            <person name="Williams K.H."/>
            <person name="Banfield J.F."/>
        </authorList>
    </citation>
    <scope>NUCLEOTIDE SEQUENCE [LARGE SCALE GENOMIC DNA]</scope>
</reference>
<keyword evidence="2" id="KW-1133">Transmembrane helix</keyword>
<gene>
    <name evidence="3" type="ORF">UV59_C0010G0022</name>
</gene>
<proteinExistence type="predicted"/>
<name>A0A0G1EQ51_9BACT</name>
<dbReference type="STRING" id="1618436.UV59_C0010G0022"/>
<evidence type="ECO:0000313" key="3">
    <source>
        <dbReference type="EMBL" id="KKS85151.1"/>
    </source>
</evidence>
<accession>A0A0G1EQ51</accession>
<evidence type="ECO:0000313" key="4">
    <source>
        <dbReference type="Proteomes" id="UP000034543"/>
    </source>
</evidence>
<dbReference type="AlphaFoldDB" id="A0A0G1EQ51"/>
<feature type="transmembrane region" description="Helical" evidence="2">
    <location>
        <begin position="34"/>
        <end position="53"/>
    </location>
</feature>
<keyword evidence="2" id="KW-0472">Membrane</keyword>
<keyword evidence="2" id="KW-0812">Transmembrane</keyword>
<evidence type="ECO:0000256" key="2">
    <source>
        <dbReference type="SAM" id="Phobius"/>
    </source>
</evidence>
<dbReference type="Proteomes" id="UP000034543">
    <property type="component" value="Unassembled WGS sequence"/>
</dbReference>
<protein>
    <submittedName>
        <fullName evidence="3">Uncharacterized protein</fullName>
    </submittedName>
</protein>
<sequence>MDGKPVSVQPATSPVAVPPAQPVPTPSPKRLPKILVLLVLLIIVLFAAGGYYAGSTNFLQSQPVASPEVYASPQPIASTDPTAGWRTIERKNWSFKVPQGWKYLECSDTAIFVDPNHANDETKECNFEPSGTFWVTRSQEHIPPSDTTPPTGNEIYTVVSDRKNILINGKQAIYQHEDRFGSQGAGKYFVAYVTEDNETTTFAYTDVTTENLFAQILSTFRFVEESVDTSGWKTYTDSVGVFQFKYPQDYLLDLNYVSPYLNRKISWRFENQSYADCRGDCPVVDSIENVTISGQNSTKIKGWTGEIGGNPAQSYIKYEIPTKKGKYFLITLQELPIMLTEDELNSYKNHKPQPIDSAEEEIFSQILSTFKFL</sequence>